<feature type="region of interest" description="Disordered" evidence="2">
    <location>
        <begin position="228"/>
        <end position="288"/>
    </location>
</feature>
<dbReference type="EMBL" id="BTGU01001716">
    <property type="protein sequence ID" value="GMN28187.1"/>
    <property type="molecule type" value="Genomic_DNA"/>
</dbReference>
<organism evidence="3 4">
    <name type="scientific">Ficus carica</name>
    <name type="common">Common fig</name>
    <dbReference type="NCBI Taxonomy" id="3494"/>
    <lineage>
        <taxon>Eukaryota</taxon>
        <taxon>Viridiplantae</taxon>
        <taxon>Streptophyta</taxon>
        <taxon>Embryophyta</taxon>
        <taxon>Tracheophyta</taxon>
        <taxon>Spermatophyta</taxon>
        <taxon>Magnoliopsida</taxon>
        <taxon>eudicotyledons</taxon>
        <taxon>Gunneridae</taxon>
        <taxon>Pentapetalae</taxon>
        <taxon>rosids</taxon>
        <taxon>fabids</taxon>
        <taxon>Rosales</taxon>
        <taxon>Moraceae</taxon>
        <taxon>Ficeae</taxon>
        <taxon>Ficus</taxon>
    </lineage>
</organism>
<evidence type="ECO:0008006" key="5">
    <source>
        <dbReference type="Google" id="ProtNLM"/>
    </source>
</evidence>
<dbReference type="Proteomes" id="UP001187192">
    <property type="component" value="Unassembled WGS sequence"/>
</dbReference>
<reference evidence="3" key="1">
    <citation type="submission" date="2023-07" db="EMBL/GenBank/DDBJ databases">
        <title>draft genome sequence of fig (Ficus carica).</title>
        <authorList>
            <person name="Takahashi T."/>
            <person name="Nishimura K."/>
        </authorList>
    </citation>
    <scope>NUCLEOTIDE SEQUENCE</scope>
</reference>
<proteinExistence type="predicted"/>
<gene>
    <name evidence="3" type="ORF">TIFTF001_041131</name>
</gene>
<sequence length="512" mass="57888">MAAEREHQDDLPQGSPIIQQEASTSEAISQITNLTRLVEELTKKHNDQQSHMETITAENQILKNQLMAINSQAAYSYYYNPYVGYSSGASAGGWRPNASYEQRGANDGTWRPATSYNPQGANAGGWQHATPYHQQRSRATHSPINPMQPLFASEDTPPGPHESLRAYIKRFSKAISEISGLDDGTAREALKKGLRHRSLFKNEICTRYPPTIQDALHRAKGFIELEEENERVERDLARTREELSKARDEREKNFRRERPRQQRPTEKRVERSTRRDRKRPFSPPKYALGISPSELIAHLKRQDFVTWPKKLPENPARDTSKYCEFHKDHGHNTVDCRALRAEVAELLKKGHLREFLTEKGRETYGLSGEHKERRVVQQIEDTPSPPPVRKTIGVILGGSIYSGETVTAIKSHRRKAKQSITAILPDDPIEHSIIFHSSEATNLSRPHDDALVLTLNVSNCEVGRILVDNGSSADVLFLSTLREMELSESEIERSTTILTGFNGEPTAAVDHL</sequence>
<keyword evidence="4" id="KW-1185">Reference proteome</keyword>
<dbReference type="AlphaFoldDB" id="A0AA87Z3V2"/>
<evidence type="ECO:0000313" key="4">
    <source>
        <dbReference type="Proteomes" id="UP001187192"/>
    </source>
</evidence>
<protein>
    <recommendedName>
        <fullName evidence="5">Retrotransposon gag domain-containing protein</fullName>
    </recommendedName>
</protein>
<evidence type="ECO:0000256" key="2">
    <source>
        <dbReference type="SAM" id="MobiDB-lite"/>
    </source>
</evidence>
<feature type="coiled-coil region" evidence="1">
    <location>
        <begin position="38"/>
        <end position="72"/>
    </location>
</feature>
<evidence type="ECO:0000256" key="1">
    <source>
        <dbReference type="SAM" id="Coils"/>
    </source>
</evidence>
<feature type="compositionally biased region" description="Basic and acidic residues" evidence="2">
    <location>
        <begin position="231"/>
        <end position="273"/>
    </location>
</feature>
<dbReference type="PANTHER" id="PTHR33240">
    <property type="entry name" value="OS08G0508500 PROTEIN"/>
    <property type="match status" value="1"/>
</dbReference>
<feature type="compositionally biased region" description="Polar residues" evidence="2">
    <location>
        <begin position="16"/>
        <end position="25"/>
    </location>
</feature>
<name>A0AA87Z3V2_FICCA</name>
<keyword evidence="1" id="KW-0175">Coiled coil</keyword>
<feature type="region of interest" description="Disordered" evidence="2">
    <location>
        <begin position="1"/>
        <end position="25"/>
    </location>
</feature>
<evidence type="ECO:0000313" key="3">
    <source>
        <dbReference type="EMBL" id="GMN28187.1"/>
    </source>
</evidence>
<accession>A0AA87Z3V2</accession>
<dbReference type="PANTHER" id="PTHR33240:SF15">
    <property type="entry name" value="GAG-PRO-LIKE PROTEIN"/>
    <property type="match status" value="1"/>
</dbReference>
<feature type="compositionally biased region" description="Basic and acidic residues" evidence="2">
    <location>
        <begin position="1"/>
        <end position="10"/>
    </location>
</feature>
<comment type="caution">
    <text evidence="3">The sequence shown here is derived from an EMBL/GenBank/DDBJ whole genome shotgun (WGS) entry which is preliminary data.</text>
</comment>